<sequence length="101" mass="11197">MFGKSCDEPFKRSNKVVTLSESNSVKIAGEAVEIDPQLLFQRLTTVADRYVEDISDVFKYELSTVPSSLFDNAGLPRAAHKSNLCDAIWKLGDCGENLKKV</sequence>
<reference evidence="1" key="1">
    <citation type="journal article" date="2019" name="bioRxiv">
        <title>The Genome of the Zebra Mussel, Dreissena polymorpha: A Resource for Invasive Species Research.</title>
        <authorList>
            <person name="McCartney M.A."/>
            <person name="Auch B."/>
            <person name="Kono T."/>
            <person name="Mallez S."/>
            <person name="Zhang Y."/>
            <person name="Obille A."/>
            <person name="Becker A."/>
            <person name="Abrahante J.E."/>
            <person name="Garbe J."/>
            <person name="Badalamenti J.P."/>
            <person name="Herman A."/>
            <person name="Mangelson H."/>
            <person name="Liachko I."/>
            <person name="Sullivan S."/>
            <person name="Sone E.D."/>
            <person name="Koren S."/>
            <person name="Silverstein K.A.T."/>
            <person name="Beckman K.B."/>
            <person name="Gohl D.M."/>
        </authorList>
    </citation>
    <scope>NUCLEOTIDE SEQUENCE</scope>
    <source>
        <strain evidence="1">Duluth1</strain>
        <tissue evidence="1">Whole animal</tissue>
    </source>
</reference>
<evidence type="ECO:0000313" key="1">
    <source>
        <dbReference type="EMBL" id="KAH3883859.1"/>
    </source>
</evidence>
<comment type="caution">
    <text evidence="1">The sequence shown here is derived from an EMBL/GenBank/DDBJ whole genome shotgun (WGS) entry which is preliminary data.</text>
</comment>
<organism evidence="1 2">
    <name type="scientific">Dreissena polymorpha</name>
    <name type="common">Zebra mussel</name>
    <name type="synonym">Mytilus polymorpha</name>
    <dbReference type="NCBI Taxonomy" id="45954"/>
    <lineage>
        <taxon>Eukaryota</taxon>
        <taxon>Metazoa</taxon>
        <taxon>Spiralia</taxon>
        <taxon>Lophotrochozoa</taxon>
        <taxon>Mollusca</taxon>
        <taxon>Bivalvia</taxon>
        <taxon>Autobranchia</taxon>
        <taxon>Heteroconchia</taxon>
        <taxon>Euheterodonta</taxon>
        <taxon>Imparidentia</taxon>
        <taxon>Neoheterodontei</taxon>
        <taxon>Myida</taxon>
        <taxon>Dreissenoidea</taxon>
        <taxon>Dreissenidae</taxon>
        <taxon>Dreissena</taxon>
    </lineage>
</organism>
<dbReference type="AlphaFoldDB" id="A0A9D4RWR8"/>
<name>A0A9D4RWR8_DREPO</name>
<gene>
    <name evidence="1" type="ORF">DPMN_007827</name>
</gene>
<keyword evidence="2" id="KW-1185">Reference proteome</keyword>
<protein>
    <submittedName>
        <fullName evidence="1">Uncharacterized protein</fullName>
    </submittedName>
</protein>
<accession>A0A9D4RWR8</accession>
<evidence type="ECO:0000313" key="2">
    <source>
        <dbReference type="Proteomes" id="UP000828390"/>
    </source>
</evidence>
<dbReference type="EMBL" id="JAIWYP010000001">
    <property type="protein sequence ID" value="KAH3883859.1"/>
    <property type="molecule type" value="Genomic_DNA"/>
</dbReference>
<reference evidence="1" key="2">
    <citation type="submission" date="2020-11" db="EMBL/GenBank/DDBJ databases">
        <authorList>
            <person name="McCartney M.A."/>
            <person name="Auch B."/>
            <person name="Kono T."/>
            <person name="Mallez S."/>
            <person name="Becker A."/>
            <person name="Gohl D.M."/>
            <person name="Silverstein K.A.T."/>
            <person name="Koren S."/>
            <person name="Bechman K.B."/>
            <person name="Herman A."/>
            <person name="Abrahante J.E."/>
            <person name="Garbe J."/>
        </authorList>
    </citation>
    <scope>NUCLEOTIDE SEQUENCE</scope>
    <source>
        <strain evidence="1">Duluth1</strain>
        <tissue evidence="1">Whole animal</tissue>
    </source>
</reference>
<proteinExistence type="predicted"/>
<dbReference type="Proteomes" id="UP000828390">
    <property type="component" value="Unassembled WGS sequence"/>
</dbReference>